<dbReference type="Proteomes" id="UP000256869">
    <property type="component" value="Unassembled WGS sequence"/>
</dbReference>
<evidence type="ECO:0000256" key="11">
    <source>
        <dbReference type="SAM" id="Phobius"/>
    </source>
</evidence>
<dbReference type="AlphaFoldDB" id="A0A3D9IAB4"/>
<feature type="transmembrane region" description="Helical" evidence="11">
    <location>
        <begin position="68"/>
        <end position="86"/>
    </location>
</feature>
<dbReference type="RefSeq" id="WP_115993565.1">
    <property type="nucleotide sequence ID" value="NZ_QRDY01000008.1"/>
</dbReference>
<feature type="transmembrane region" description="Helical" evidence="11">
    <location>
        <begin position="98"/>
        <end position="115"/>
    </location>
</feature>
<dbReference type="OrthoDB" id="9810447at2"/>
<sequence length="602" mass="68254">METRQWMSILLSLATALMLFVMFLSYRKRHLQVARTMIFVMLTASFYAFGYAFEILSGSLRGVKLSMQFEYLGIPFVSAFWLLLVIQFTGAAARYRKLLVVSLFVIPLGTFFLHLTNDWHHLVYKEYILNTESTLPLYNTLKGPWYSVHGVYNYTILLFGILLFIPMYLRSLPIVRKQIVVLILGAAAPMLFNIGYMFGKTIDFTPLGFAVSGVVYAWGIFRFHLLRLTPLAFAKVFDTIRDGVVLLDYENQIVNHNRAAEGVFPELGTTKSFPAHGKDVLADCPDLLERISAADSRDERFPFQRLQENRHKHYICSLSYIYDTGMVPIGKILMFNDITELMENEEKLREKSQRLSQLNEFKDKLFTVVAHDIRDPIALLVSLTELLGDEPTDADIANAEIFQEIRRQVGSTFYLVDNLLDWYRSQNGEVTFRPMAWNLQQVVRQAMSLAGARAGMKQIRLEELVDETLTVNADKEMLDLILRNLLSNAIKFSGIGGRIEIAALSDGDLVKVFVKDNGAGIDEETSKLLRQEELFFKGPGFANEGGKTRFGLVLTREFLRIHGGRLQFESVHGEGTTFTFTLPGSHGRSGTSLNDGTEVMAN</sequence>
<keyword evidence="7 13" id="KW-0418">Kinase</keyword>
<dbReference type="InterPro" id="IPR050351">
    <property type="entry name" value="BphY/WalK/GraS-like"/>
</dbReference>
<evidence type="ECO:0000313" key="13">
    <source>
        <dbReference type="EMBL" id="RED58585.1"/>
    </source>
</evidence>
<dbReference type="SMART" id="SM00387">
    <property type="entry name" value="HATPase_c"/>
    <property type="match status" value="1"/>
</dbReference>
<evidence type="ECO:0000256" key="7">
    <source>
        <dbReference type="ARBA" id="ARBA00022777"/>
    </source>
</evidence>
<keyword evidence="11" id="KW-1133">Transmembrane helix</keyword>
<dbReference type="CDD" id="cd00082">
    <property type="entry name" value="HisKA"/>
    <property type="match status" value="1"/>
</dbReference>
<dbReference type="PRINTS" id="PR00344">
    <property type="entry name" value="BCTRLSENSOR"/>
</dbReference>
<accession>A0A3D9IAB4</accession>
<evidence type="ECO:0000256" key="1">
    <source>
        <dbReference type="ARBA" id="ARBA00000085"/>
    </source>
</evidence>
<feature type="transmembrane region" description="Helical" evidence="11">
    <location>
        <begin position="151"/>
        <end position="169"/>
    </location>
</feature>
<name>A0A3D9IAB4_9BACL</name>
<dbReference type="GO" id="GO:0000155">
    <property type="term" value="F:phosphorelay sensor kinase activity"/>
    <property type="evidence" value="ECO:0007669"/>
    <property type="project" value="InterPro"/>
</dbReference>
<feature type="domain" description="Histidine kinase" evidence="12">
    <location>
        <begin position="368"/>
        <end position="586"/>
    </location>
</feature>
<dbReference type="PROSITE" id="PS50109">
    <property type="entry name" value="HIS_KIN"/>
    <property type="match status" value="1"/>
</dbReference>
<dbReference type="GO" id="GO:0005524">
    <property type="term" value="F:ATP binding"/>
    <property type="evidence" value="ECO:0007669"/>
    <property type="project" value="UniProtKB-KW"/>
</dbReference>
<comment type="caution">
    <text evidence="13">The sequence shown here is derived from an EMBL/GenBank/DDBJ whole genome shotgun (WGS) entry which is preliminary data.</text>
</comment>
<dbReference type="InterPro" id="IPR036890">
    <property type="entry name" value="HATPase_C_sf"/>
</dbReference>
<keyword evidence="11" id="KW-0472">Membrane</keyword>
<dbReference type="PANTHER" id="PTHR42878:SF7">
    <property type="entry name" value="SENSOR HISTIDINE KINASE GLRK"/>
    <property type="match status" value="1"/>
</dbReference>
<dbReference type="SUPFAM" id="SSF47384">
    <property type="entry name" value="Homodimeric domain of signal transducing histidine kinase"/>
    <property type="match status" value="1"/>
</dbReference>
<dbReference type="EMBL" id="QRDY01000008">
    <property type="protein sequence ID" value="RED58585.1"/>
    <property type="molecule type" value="Genomic_DNA"/>
</dbReference>
<gene>
    <name evidence="13" type="ORF">DFP95_108111</name>
</gene>
<evidence type="ECO:0000256" key="2">
    <source>
        <dbReference type="ARBA" id="ARBA00004370"/>
    </source>
</evidence>
<evidence type="ECO:0000256" key="3">
    <source>
        <dbReference type="ARBA" id="ARBA00012438"/>
    </source>
</evidence>
<dbReference type="GO" id="GO:0007234">
    <property type="term" value="P:osmosensory signaling via phosphorelay pathway"/>
    <property type="evidence" value="ECO:0007669"/>
    <property type="project" value="TreeGrafter"/>
</dbReference>
<keyword evidence="5" id="KW-0808">Transferase</keyword>
<keyword evidence="11" id="KW-0812">Transmembrane</keyword>
<keyword evidence="8" id="KW-0067">ATP-binding</keyword>
<feature type="transmembrane region" description="Helical" evidence="11">
    <location>
        <begin position="38"/>
        <end position="56"/>
    </location>
</feature>
<dbReference type="InterPro" id="IPR003661">
    <property type="entry name" value="HisK_dim/P_dom"/>
</dbReference>
<dbReference type="SUPFAM" id="SSF55874">
    <property type="entry name" value="ATPase domain of HSP90 chaperone/DNA topoisomerase II/histidine kinase"/>
    <property type="match status" value="1"/>
</dbReference>
<dbReference type="PANTHER" id="PTHR42878">
    <property type="entry name" value="TWO-COMPONENT HISTIDINE KINASE"/>
    <property type="match status" value="1"/>
</dbReference>
<dbReference type="SMART" id="SM00388">
    <property type="entry name" value="HisKA"/>
    <property type="match status" value="1"/>
</dbReference>
<dbReference type="Pfam" id="PF00512">
    <property type="entry name" value="HisKA"/>
    <property type="match status" value="1"/>
</dbReference>
<reference evidence="13 14" key="1">
    <citation type="submission" date="2018-07" db="EMBL/GenBank/DDBJ databases">
        <title>Genomic Encyclopedia of Type Strains, Phase III (KMG-III): the genomes of soil and plant-associated and newly described type strains.</title>
        <authorList>
            <person name="Whitman W."/>
        </authorList>
    </citation>
    <scope>NUCLEOTIDE SEQUENCE [LARGE SCALE GENOMIC DNA]</scope>
    <source>
        <strain evidence="13 14">CECT 8236</strain>
    </source>
</reference>
<evidence type="ECO:0000256" key="4">
    <source>
        <dbReference type="ARBA" id="ARBA00022553"/>
    </source>
</evidence>
<feature type="region of interest" description="Disordered" evidence="10">
    <location>
        <begin position="583"/>
        <end position="602"/>
    </location>
</feature>
<evidence type="ECO:0000313" key="14">
    <source>
        <dbReference type="Proteomes" id="UP000256869"/>
    </source>
</evidence>
<dbReference type="EC" id="2.7.13.3" evidence="3"/>
<dbReference type="GO" id="GO:0000156">
    <property type="term" value="F:phosphorelay response regulator activity"/>
    <property type="evidence" value="ECO:0007669"/>
    <property type="project" value="TreeGrafter"/>
</dbReference>
<dbReference type="InterPro" id="IPR004358">
    <property type="entry name" value="Sig_transdc_His_kin-like_C"/>
</dbReference>
<comment type="subcellular location">
    <subcellularLocation>
        <location evidence="2">Membrane</location>
    </subcellularLocation>
</comment>
<dbReference type="InterPro" id="IPR035965">
    <property type="entry name" value="PAS-like_dom_sf"/>
</dbReference>
<feature type="transmembrane region" description="Helical" evidence="11">
    <location>
        <begin position="204"/>
        <end position="225"/>
    </location>
</feature>
<evidence type="ECO:0000256" key="8">
    <source>
        <dbReference type="ARBA" id="ARBA00022840"/>
    </source>
</evidence>
<evidence type="ECO:0000256" key="9">
    <source>
        <dbReference type="ARBA" id="ARBA00023012"/>
    </source>
</evidence>
<protein>
    <recommendedName>
        <fullName evidence="3">histidine kinase</fullName>
        <ecNumber evidence="3">2.7.13.3</ecNumber>
    </recommendedName>
</protein>
<feature type="transmembrane region" description="Helical" evidence="11">
    <location>
        <begin position="181"/>
        <end position="198"/>
    </location>
</feature>
<feature type="compositionally biased region" description="Polar residues" evidence="10">
    <location>
        <begin position="583"/>
        <end position="595"/>
    </location>
</feature>
<dbReference type="InterPro" id="IPR005467">
    <property type="entry name" value="His_kinase_dom"/>
</dbReference>
<comment type="catalytic activity">
    <reaction evidence="1">
        <text>ATP + protein L-histidine = ADP + protein N-phospho-L-histidine.</text>
        <dbReference type="EC" id="2.7.13.3"/>
    </reaction>
</comment>
<evidence type="ECO:0000259" key="12">
    <source>
        <dbReference type="PROSITE" id="PS50109"/>
    </source>
</evidence>
<dbReference type="Pfam" id="PF02518">
    <property type="entry name" value="HATPase_c"/>
    <property type="match status" value="1"/>
</dbReference>
<keyword evidence="9" id="KW-0902">Two-component regulatory system</keyword>
<dbReference type="InterPro" id="IPR036097">
    <property type="entry name" value="HisK_dim/P_sf"/>
</dbReference>
<keyword evidence="14" id="KW-1185">Reference proteome</keyword>
<dbReference type="GO" id="GO:0030295">
    <property type="term" value="F:protein kinase activator activity"/>
    <property type="evidence" value="ECO:0007669"/>
    <property type="project" value="TreeGrafter"/>
</dbReference>
<dbReference type="Gene3D" id="3.30.565.10">
    <property type="entry name" value="Histidine kinase-like ATPase, C-terminal domain"/>
    <property type="match status" value="1"/>
</dbReference>
<evidence type="ECO:0000256" key="5">
    <source>
        <dbReference type="ARBA" id="ARBA00022679"/>
    </source>
</evidence>
<keyword evidence="6" id="KW-0547">Nucleotide-binding</keyword>
<keyword evidence="4" id="KW-0597">Phosphoprotein</keyword>
<dbReference type="InterPro" id="IPR031621">
    <property type="entry name" value="HisKA_7TM"/>
</dbReference>
<dbReference type="Pfam" id="PF16927">
    <property type="entry name" value="HisKA_7TM"/>
    <property type="match status" value="1"/>
</dbReference>
<organism evidence="13 14">
    <name type="scientific">Cohnella lupini</name>
    <dbReference type="NCBI Taxonomy" id="1294267"/>
    <lineage>
        <taxon>Bacteria</taxon>
        <taxon>Bacillati</taxon>
        <taxon>Bacillota</taxon>
        <taxon>Bacilli</taxon>
        <taxon>Bacillales</taxon>
        <taxon>Paenibacillaceae</taxon>
        <taxon>Cohnella</taxon>
    </lineage>
</organism>
<proteinExistence type="predicted"/>
<dbReference type="CDD" id="cd00075">
    <property type="entry name" value="HATPase"/>
    <property type="match status" value="1"/>
</dbReference>
<evidence type="ECO:0000256" key="10">
    <source>
        <dbReference type="SAM" id="MobiDB-lite"/>
    </source>
</evidence>
<dbReference type="InterPro" id="IPR003594">
    <property type="entry name" value="HATPase_dom"/>
</dbReference>
<dbReference type="Gene3D" id="3.30.450.20">
    <property type="entry name" value="PAS domain"/>
    <property type="match status" value="1"/>
</dbReference>
<feature type="transmembrane region" description="Helical" evidence="11">
    <location>
        <begin position="6"/>
        <end position="26"/>
    </location>
</feature>
<dbReference type="SUPFAM" id="SSF55785">
    <property type="entry name" value="PYP-like sensor domain (PAS domain)"/>
    <property type="match status" value="1"/>
</dbReference>
<evidence type="ECO:0000256" key="6">
    <source>
        <dbReference type="ARBA" id="ARBA00022741"/>
    </source>
</evidence>
<dbReference type="Gene3D" id="1.10.287.130">
    <property type="match status" value="1"/>
</dbReference>